<dbReference type="PANTHER" id="PTHR24252">
    <property type="entry name" value="ACROSIN-RELATED"/>
    <property type="match status" value="1"/>
</dbReference>
<dbReference type="GO" id="GO:0006508">
    <property type="term" value="P:proteolysis"/>
    <property type="evidence" value="ECO:0007669"/>
    <property type="project" value="InterPro"/>
</dbReference>
<evidence type="ECO:0000256" key="2">
    <source>
        <dbReference type="SAM" id="MobiDB-lite"/>
    </source>
</evidence>
<feature type="compositionally biased region" description="Polar residues" evidence="2">
    <location>
        <begin position="143"/>
        <end position="152"/>
    </location>
</feature>
<dbReference type="GeneTree" id="ENSGT00940000157103"/>
<dbReference type="GO" id="GO:0004252">
    <property type="term" value="F:serine-type endopeptidase activity"/>
    <property type="evidence" value="ECO:0007669"/>
    <property type="project" value="InterPro"/>
</dbReference>
<organism evidence="4">
    <name type="scientific">Stegastes partitus</name>
    <name type="common">bicolor damselfish</name>
    <dbReference type="NCBI Taxonomy" id="144197"/>
    <lineage>
        <taxon>Eukaryota</taxon>
        <taxon>Metazoa</taxon>
        <taxon>Chordata</taxon>
        <taxon>Craniata</taxon>
        <taxon>Vertebrata</taxon>
        <taxon>Euteleostomi</taxon>
        <taxon>Actinopterygii</taxon>
        <taxon>Neopterygii</taxon>
        <taxon>Teleostei</taxon>
        <taxon>Neoteleostei</taxon>
        <taxon>Acanthomorphata</taxon>
        <taxon>Ovalentaria</taxon>
        <taxon>Pomacentridae</taxon>
        <taxon>Stegastes</taxon>
    </lineage>
</organism>
<sequence>MIKDVVVVIYRLSMSPTECGQRPAVGVHPHRKKRILGGRVSRRGAWPWQCSLQSGQSGHVCGCVLIGRRWALTVAHCFEGSVAHNRDDDGVPPHEVDYGFCEPSFSVSSVCSGRQRRPAGLRGRWRPLDAVRPDVVGQRLLQQSARTRSLQQRDAFHAVDPPADLHPDVPERLN</sequence>
<evidence type="ECO:0000313" key="4">
    <source>
        <dbReference type="Ensembl" id="ENSSPAP00000002212.1"/>
    </source>
</evidence>
<accession>A0A3B4ZKM8</accession>
<proteinExistence type="predicted"/>
<evidence type="ECO:0000256" key="1">
    <source>
        <dbReference type="ARBA" id="ARBA00023157"/>
    </source>
</evidence>
<protein>
    <recommendedName>
        <fullName evidence="3">Peptidase S1 domain-containing protein</fullName>
    </recommendedName>
</protein>
<dbReference type="Pfam" id="PF00089">
    <property type="entry name" value="Trypsin"/>
    <property type="match status" value="1"/>
</dbReference>
<dbReference type="AlphaFoldDB" id="A0A3B4ZKM8"/>
<dbReference type="InterPro" id="IPR009003">
    <property type="entry name" value="Peptidase_S1_PA"/>
</dbReference>
<dbReference type="InterPro" id="IPR043504">
    <property type="entry name" value="Peptidase_S1_PA_chymotrypsin"/>
</dbReference>
<evidence type="ECO:0000259" key="3">
    <source>
        <dbReference type="Pfam" id="PF00089"/>
    </source>
</evidence>
<dbReference type="PANTHER" id="PTHR24252:SF11">
    <property type="entry name" value="ATRIAL NATRIURETIC PEPTIDE-CONVERTING ENZYME ISOFORM X1"/>
    <property type="match status" value="1"/>
</dbReference>
<dbReference type="SUPFAM" id="SSF50494">
    <property type="entry name" value="Trypsin-like serine proteases"/>
    <property type="match status" value="1"/>
</dbReference>
<feature type="compositionally biased region" description="Basic and acidic residues" evidence="2">
    <location>
        <begin position="163"/>
        <end position="174"/>
    </location>
</feature>
<name>A0A3B4ZKM8_9TELE</name>
<dbReference type="Ensembl" id="ENSSPAT00000002247.1">
    <property type="protein sequence ID" value="ENSSPAP00000002212.1"/>
    <property type="gene ID" value="ENSSPAG00000001691.1"/>
</dbReference>
<reference evidence="4" key="1">
    <citation type="submission" date="2023-09" db="UniProtKB">
        <authorList>
            <consortium name="Ensembl"/>
        </authorList>
    </citation>
    <scope>IDENTIFICATION</scope>
</reference>
<feature type="domain" description="Peptidase S1" evidence="3">
    <location>
        <begin position="35"/>
        <end position="83"/>
    </location>
</feature>
<feature type="region of interest" description="Disordered" evidence="2">
    <location>
        <begin position="143"/>
        <end position="174"/>
    </location>
</feature>
<dbReference type="STRING" id="144197.ENSSPAP00000002212"/>
<keyword evidence="1" id="KW-1015">Disulfide bond</keyword>
<dbReference type="InterPro" id="IPR001254">
    <property type="entry name" value="Trypsin_dom"/>
</dbReference>
<dbReference type="Gene3D" id="2.40.10.10">
    <property type="entry name" value="Trypsin-like serine proteases"/>
    <property type="match status" value="1"/>
</dbReference>